<evidence type="ECO:0000256" key="5">
    <source>
        <dbReference type="PROSITE-ProRule" id="PRU00221"/>
    </source>
</evidence>
<dbReference type="EMBL" id="CAIIXF020000005">
    <property type="protein sequence ID" value="CAH1783992.1"/>
    <property type="molecule type" value="Genomic_DNA"/>
</dbReference>
<evidence type="ECO:0000256" key="4">
    <source>
        <dbReference type="HAMAP-Rule" id="MF_03037"/>
    </source>
</evidence>
<dbReference type="InterPro" id="IPR028608">
    <property type="entry name" value="CIAO1/Cia1"/>
</dbReference>
<protein>
    <recommendedName>
        <fullName evidence="4">Probable cytosolic iron-sulfur protein assembly protein CIAO1 homolog</fullName>
    </recommendedName>
</protein>
<keyword evidence="2" id="KW-0677">Repeat</keyword>
<dbReference type="InterPro" id="IPR036322">
    <property type="entry name" value="WD40_repeat_dom_sf"/>
</dbReference>
<dbReference type="InterPro" id="IPR015943">
    <property type="entry name" value="WD40/YVTN_repeat-like_dom_sf"/>
</dbReference>
<feature type="repeat" description="WD" evidence="5">
    <location>
        <begin position="55"/>
        <end position="87"/>
    </location>
</feature>
<dbReference type="Pfam" id="PF00400">
    <property type="entry name" value="WD40"/>
    <property type="match status" value="7"/>
</dbReference>
<accession>A0A8S4NR65</accession>
<comment type="function">
    <text evidence="4">Essential component of the cytosolic iron-sulfur (Fe/S) protein assembly machinery. Required for the maturation of extramitochondrial Fe/S proteins.</text>
</comment>
<evidence type="ECO:0000313" key="6">
    <source>
        <dbReference type="EMBL" id="CAH1783992.1"/>
    </source>
</evidence>
<dbReference type="HAMAP" id="MF_03037">
    <property type="entry name" value="ciao1"/>
    <property type="match status" value="1"/>
</dbReference>
<dbReference type="InterPro" id="IPR020472">
    <property type="entry name" value="WD40_PAC1"/>
</dbReference>
<evidence type="ECO:0000256" key="3">
    <source>
        <dbReference type="ARBA" id="ARBA00060126"/>
    </source>
</evidence>
<evidence type="ECO:0000256" key="1">
    <source>
        <dbReference type="ARBA" id="ARBA00022574"/>
    </source>
</evidence>
<dbReference type="PROSITE" id="PS50082">
    <property type="entry name" value="WD_REPEATS_2"/>
    <property type="match status" value="6"/>
</dbReference>
<dbReference type="SUPFAM" id="SSF50978">
    <property type="entry name" value="WD40 repeat-like"/>
    <property type="match status" value="1"/>
</dbReference>
<reference evidence="6" key="1">
    <citation type="submission" date="2022-03" db="EMBL/GenBank/DDBJ databases">
        <authorList>
            <person name="Martin C."/>
        </authorList>
    </citation>
    <scope>NUCLEOTIDE SEQUENCE</scope>
</reference>
<dbReference type="Proteomes" id="UP000749559">
    <property type="component" value="Unassembled WGS sequence"/>
</dbReference>
<dbReference type="PRINTS" id="PR00320">
    <property type="entry name" value="GPROTEINBRPT"/>
</dbReference>
<dbReference type="OrthoDB" id="284782at2759"/>
<dbReference type="PANTHER" id="PTHR19920">
    <property type="entry name" value="WD40 PROTEIN CIAO1"/>
    <property type="match status" value="1"/>
</dbReference>
<name>A0A8S4NR65_OWEFU</name>
<organism evidence="6 7">
    <name type="scientific">Owenia fusiformis</name>
    <name type="common">Polychaete worm</name>
    <dbReference type="NCBI Taxonomy" id="6347"/>
    <lineage>
        <taxon>Eukaryota</taxon>
        <taxon>Metazoa</taxon>
        <taxon>Spiralia</taxon>
        <taxon>Lophotrochozoa</taxon>
        <taxon>Annelida</taxon>
        <taxon>Polychaeta</taxon>
        <taxon>Sedentaria</taxon>
        <taxon>Canalipalpata</taxon>
        <taxon>Sabellida</taxon>
        <taxon>Oweniida</taxon>
        <taxon>Oweniidae</taxon>
        <taxon>Owenia</taxon>
    </lineage>
</organism>
<feature type="repeat" description="WD" evidence="5">
    <location>
        <begin position="188"/>
        <end position="220"/>
    </location>
</feature>
<feature type="repeat" description="WD" evidence="5">
    <location>
        <begin position="144"/>
        <end position="176"/>
    </location>
</feature>
<evidence type="ECO:0000313" key="7">
    <source>
        <dbReference type="Proteomes" id="UP000749559"/>
    </source>
</evidence>
<dbReference type="PANTHER" id="PTHR19920:SF0">
    <property type="entry name" value="CYTOSOLIC IRON-SULFUR PROTEIN ASSEMBLY PROTEIN CIAO1-RELATED"/>
    <property type="match status" value="1"/>
</dbReference>
<keyword evidence="7" id="KW-1185">Reference proteome</keyword>
<dbReference type="PROSITE" id="PS50294">
    <property type="entry name" value="WD_REPEATS_REGION"/>
    <property type="match status" value="6"/>
</dbReference>
<evidence type="ECO:0000256" key="2">
    <source>
        <dbReference type="ARBA" id="ARBA00022737"/>
    </source>
</evidence>
<dbReference type="AlphaFoldDB" id="A0A8S4NR65"/>
<dbReference type="GO" id="GO:0016226">
    <property type="term" value="P:iron-sulfur cluster assembly"/>
    <property type="evidence" value="ECO:0007669"/>
    <property type="project" value="UniProtKB-UniRule"/>
</dbReference>
<dbReference type="InterPro" id="IPR001680">
    <property type="entry name" value="WD40_rpt"/>
</dbReference>
<dbReference type="GO" id="GO:0097361">
    <property type="term" value="C:cytosolic [4Fe-4S] assembly targeting complex"/>
    <property type="evidence" value="ECO:0007669"/>
    <property type="project" value="InterPro"/>
</dbReference>
<dbReference type="CDD" id="cd00200">
    <property type="entry name" value="WD40"/>
    <property type="match status" value="1"/>
</dbReference>
<comment type="similarity">
    <text evidence="4">Belongs to the WD repeat CIA1 family.</text>
</comment>
<feature type="repeat" description="WD" evidence="5">
    <location>
        <begin position="99"/>
        <end position="140"/>
    </location>
</feature>
<comment type="caution">
    <text evidence="6">The sequence shown here is derived from an EMBL/GenBank/DDBJ whole genome shotgun (WGS) entry which is preliminary data.</text>
</comment>
<gene>
    <name evidence="6" type="ORF">OFUS_LOCUS10259</name>
</gene>
<keyword evidence="1 5" id="KW-0853">WD repeat</keyword>
<dbReference type="FunFam" id="2.130.10.10:FF:000136">
    <property type="entry name" value="Probable cytosolic iron-sulfur protein assembly protein CIAO1"/>
    <property type="match status" value="1"/>
</dbReference>
<dbReference type="InterPro" id="IPR019775">
    <property type="entry name" value="WD40_repeat_CS"/>
</dbReference>
<feature type="repeat" description="WD" evidence="5">
    <location>
        <begin position="298"/>
        <end position="335"/>
    </location>
</feature>
<feature type="repeat" description="WD" evidence="5">
    <location>
        <begin position="10"/>
        <end position="41"/>
    </location>
</feature>
<sequence>MISLQSIAELEAHSDRVWSVSWNPSGTLLASCGGDKTVRLWGKEGENWVCKYRLEDGHQRTVRSVGWSPCGKYLASASFDATTCIWENKDRDFECIATLEGHENEVKCVTWCSNGSLIATCSRDKSVWIWEVDEDAEFECESVLNAHSQDVKMVLWHPTKEIVASASYDNTIKMFKNDGDDWSCFSTLASHESTVWAISFDKTGERLASCSDDKTLKIWQEYLPGNTEGVATVGSDSAWKCVCTLSGQHPRTIYDVKWCSLTDYIATACVDNAIRLFKESDCNTDKNQPSFDLLHTQYQAHTQDVNGLCWNPKIPGLLASASDDSIVKIWQVVEK</sequence>
<proteinExistence type="inferred from homology"/>
<dbReference type="PROSITE" id="PS00678">
    <property type="entry name" value="WD_REPEATS_1"/>
    <property type="match status" value="1"/>
</dbReference>
<comment type="function">
    <text evidence="3">Key component of the cytosolic iron-sulfur protein assembly (CIA) complex, a multiprotein complex that mediates the incorporation of iron-sulfur cluster into extramitochondrial Fe/S proteins. As a CIA complex component, interacts specifically with CIAO2A or CIAO2B and MMS19 to assist different branches of iron-sulfur protein assembly, depending of its interactors. The complex CIAO1:CIAO2B:MMS19 binds to and facilitates the assembly of most cytosolic-nuclear Fe/S proteins. CIAO1:CIAO2A specifically matures ACO1 and stabilizes IREB2. Seems to specifically modulate the transactivation activity of WT1. As part of the mitotic spindle-associated MMXD complex it may play a role in chromosome segregation.</text>
</comment>
<dbReference type="Gene3D" id="2.130.10.10">
    <property type="entry name" value="YVTN repeat-like/Quinoprotein amine dehydrogenase"/>
    <property type="match status" value="1"/>
</dbReference>
<dbReference type="SMART" id="SM00320">
    <property type="entry name" value="WD40"/>
    <property type="match status" value="7"/>
</dbReference>